<reference evidence="2 3" key="1">
    <citation type="journal article" date="2018" name="IMA Fungus">
        <title>IMA Genome-F 9: Draft genome sequence of Annulohypoxylon stygium, Aspergillus mulundensis, Berkeleyomyces basicola (syn. Thielaviopsis basicola), Ceratocystis smalleyi, two Cercospora beticola strains, Coleophoma cylindrospora, Fusarium fracticaudum, Phialophora cf. hyalina, and Morchella septimelata.</title>
        <authorList>
            <person name="Wingfield B.D."/>
            <person name="Bills G.F."/>
            <person name="Dong Y."/>
            <person name="Huang W."/>
            <person name="Nel W.J."/>
            <person name="Swalarsk-Parry B.S."/>
            <person name="Vaghefi N."/>
            <person name="Wilken P.M."/>
            <person name="An Z."/>
            <person name="de Beer Z.W."/>
            <person name="De Vos L."/>
            <person name="Chen L."/>
            <person name="Duong T.A."/>
            <person name="Gao Y."/>
            <person name="Hammerbacher A."/>
            <person name="Kikkert J.R."/>
            <person name="Li Y."/>
            <person name="Li H."/>
            <person name="Li K."/>
            <person name="Li Q."/>
            <person name="Liu X."/>
            <person name="Ma X."/>
            <person name="Naidoo K."/>
            <person name="Pethybridge S.J."/>
            <person name="Sun J."/>
            <person name="Steenkamp E.T."/>
            <person name="van der Nest M.A."/>
            <person name="van Wyk S."/>
            <person name="Wingfield M.J."/>
            <person name="Xiong C."/>
            <person name="Yue Q."/>
            <person name="Zhang X."/>
        </authorList>
    </citation>
    <scope>NUCLEOTIDE SEQUENCE [LARGE SCALE GENOMIC DNA]</scope>
    <source>
        <strain evidence="2 3">BP5796</strain>
    </source>
</reference>
<sequence length="334" mass="37518">MASSIDWAVDNTAGLVSIGTHSLYLRAAGPVRSPGMPAVICIAGMGDSSVIWSAVLRHISAFARGYIYDRTGLGNSELPSDFTSESKSYVNIAQELRLLLTVANIKPPYLIVMHSMAGIPGREFLNLYPDNVAGMVFLDTVTEDNYKTRPEKLPQIMRAMWEGVDMSFLWTERKPAMLEEEWRAVLNSEGLGDEPPPEETQLRQRKAGKFEIDNLIPSSDILAEKKQFDATALGDRPVSVVKGDAPGEFRKCFEKAIAAGKGTEEQRKLISEYLETADEKQLFLQFKQLRLSRNSRMIDARDSWHNVPWYQPDLVAREVKWCLDEFEKLEGIKG</sequence>
<evidence type="ECO:0000259" key="1">
    <source>
        <dbReference type="Pfam" id="PF12697"/>
    </source>
</evidence>
<organism evidence="2 3">
    <name type="scientific">Coleophoma crateriformis</name>
    <dbReference type="NCBI Taxonomy" id="565419"/>
    <lineage>
        <taxon>Eukaryota</taxon>
        <taxon>Fungi</taxon>
        <taxon>Dikarya</taxon>
        <taxon>Ascomycota</taxon>
        <taxon>Pezizomycotina</taxon>
        <taxon>Leotiomycetes</taxon>
        <taxon>Helotiales</taxon>
        <taxon>Dermateaceae</taxon>
        <taxon>Coleophoma</taxon>
    </lineage>
</organism>
<dbReference type="InterPro" id="IPR000073">
    <property type="entry name" value="AB_hydrolase_1"/>
</dbReference>
<gene>
    <name evidence="2" type="ORF">BP5796_12385</name>
</gene>
<dbReference type="EMBL" id="PDLN01000021">
    <property type="protein sequence ID" value="RDW58455.1"/>
    <property type="molecule type" value="Genomic_DNA"/>
</dbReference>
<dbReference type="Proteomes" id="UP000256328">
    <property type="component" value="Unassembled WGS sequence"/>
</dbReference>
<dbReference type="OrthoDB" id="294702at2759"/>
<dbReference type="SUPFAM" id="SSF53474">
    <property type="entry name" value="alpha/beta-Hydrolases"/>
    <property type="match status" value="1"/>
</dbReference>
<dbReference type="Gene3D" id="3.40.50.1820">
    <property type="entry name" value="alpha/beta hydrolase"/>
    <property type="match status" value="1"/>
</dbReference>
<accession>A0A3D8Q9D7</accession>
<dbReference type="PANTHER" id="PTHR43798:SF33">
    <property type="entry name" value="HYDROLASE, PUTATIVE (AFU_ORTHOLOGUE AFUA_2G14860)-RELATED"/>
    <property type="match status" value="1"/>
</dbReference>
<dbReference type="Pfam" id="PF12697">
    <property type="entry name" value="Abhydrolase_6"/>
    <property type="match status" value="1"/>
</dbReference>
<dbReference type="AlphaFoldDB" id="A0A3D8Q9D7"/>
<feature type="domain" description="AB hydrolase-1" evidence="1">
    <location>
        <begin position="39"/>
        <end position="317"/>
    </location>
</feature>
<dbReference type="InterPro" id="IPR029058">
    <property type="entry name" value="AB_hydrolase_fold"/>
</dbReference>
<evidence type="ECO:0000313" key="3">
    <source>
        <dbReference type="Proteomes" id="UP000256328"/>
    </source>
</evidence>
<name>A0A3D8Q9D7_9HELO</name>
<evidence type="ECO:0000313" key="2">
    <source>
        <dbReference type="EMBL" id="RDW58455.1"/>
    </source>
</evidence>
<dbReference type="InterPro" id="IPR050266">
    <property type="entry name" value="AB_hydrolase_sf"/>
</dbReference>
<protein>
    <recommendedName>
        <fullName evidence="1">AB hydrolase-1 domain-containing protein</fullName>
    </recommendedName>
</protein>
<comment type="caution">
    <text evidence="2">The sequence shown here is derived from an EMBL/GenBank/DDBJ whole genome shotgun (WGS) entry which is preliminary data.</text>
</comment>
<proteinExistence type="predicted"/>
<dbReference type="PANTHER" id="PTHR43798">
    <property type="entry name" value="MONOACYLGLYCEROL LIPASE"/>
    <property type="match status" value="1"/>
</dbReference>
<keyword evidence="3" id="KW-1185">Reference proteome</keyword>
<dbReference type="GO" id="GO:0016020">
    <property type="term" value="C:membrane"/>
    <property type="evidence" value="ECO:0007669"/>
    <property type="project" value="TreeGrafter"/>
</dbReference>